<sequence length="14" mass="1459">MAAAQRGEEVRAAV</sequence>
<dbReference type="EMBL" id="GBRH01272888">
    <property type="protein sequence ID" value="JAD25007.1"/>
    <property type="molecule type" value="Transcribed_RNA"/>
</dbReference>
<evidence type="ECO:0000313" key="1">
    <source>
        <dbReference type="EMBL" id="JAD25007.1"/>
    </source>
</evidence>
<reference evidence="1" key="2">
    <citation type="journal article" date="2015" name="Data Brief">
        <title>Shoot transcriptome of the giant reed, Arundo donax.</title>
        <authorList>
            <person name="Barrero R.A."/>
            <person name="Guerrero F.D."/>
            <person name="Moolhuijzen P."/>
            <person name="Goolsby J.A."/>
            <person name="Tidwell J."/>
            <person name="Bellgard S.E."/>
            <person name="Bellgard M.I."/>
        </authorList>
    </citation>
    <scope>NUCLEOTIDE SEQUENCE</scope>
    <source>
        <tissue evidence="1">Shoot tissue taken approximately 20 cm above the soil surface</tissue>
    </source>
</reference>
<accession>A0A0A8YRJ7</accession>
<protein>
    <submittedName>
        <fullName evidence="1">Uncharacterized protein</fullName>
    </submittedName>
</protein>
<organism evidence="1">
    <name type="scientific">Arundo donax</name>
    <name type="common">Giant reed</name>
    <name type="synonym">Donax arundinaceus</name>
    <dbReference type="NCBI Taxonomy" id="35708"/>
    <lineage>
        <taxon>Eukaryota</taxon>
        <taxon>Viridiplantae</taxon>
        <taxon>Streptophyta</taxon>
        <taxon>Embryophyta</taxon>
        <taxon>Tracheophyta</taxon>
        <taxon>Spermatophyta</taxon>
        <taxon>Magnoliopsida</taxon>
        <taxon>Liliopsida</taxon>
        <taxon>Poales</taxon>
        <taxon>Poaceae</taxon>
        <taxon>PACMAD clade</taxon>
        <taxon>Arundinoideae</taxon>
        <taxon>Arundineae</taxon>
        <taxon>Arundo</taxon>
    </lineage>
</organism>
<proteinExistence type="predicted"/>
<name>A0A0A8YRJ7_ARUDO</name>
<reference evidence="1" key="1">
    <citation type="submission" date="2014-09" db="EMBL/GenBank/DDBJ databases">
        <authorList>
            <person name="Magalhaes I.L.F."/>
            <person name="Oliveira U."/>
            <person name="Santos F.R."/>
            <person name="Vidigal T.H.D.A."/>
            <person name="Brescovit A.D."/>
            <person name="Santos A.J."/>
        </authorList>
    </citation>
    <scope>NUCLEOTIDE SEQUENCE</scope>
    <source>
        <tissue evidence="1">Shoot tissue taken approximately 20 cm above the soil surface</tissue>
    </source>
</reference>